<evidence type="ECO:0000256" key="3">
    <source>
        <dbReference type="ARBA" id="ARBA00022729"/>
    </source>
</evidence>
<dbReference type="RefSeq" id="WP_150207228.1">
    <property type="nucleotide sequence ID" value="NZ_CP029190.1"/>
</dbReference>
<dbReference type="GO" id="GO:0042597">
    <property type="term" value="C:periplasmic space"/>
    <property type="evidence" value="ECO:0007669"/>
    <property type="project" value="UniProtKB-ARBA"/>
</dbReference>
<comment type="subcellular location">
    <subcellularLocation>
        <location evidence="1">Cell membrane</location>
        <topology evidence="1">Lipid-anchor</topology>
    </subcellularLocation>
</comment>
<dbReference type="Gene3D" id="3.10.105.10">
    <property type="entry name" value="Dipeptide-binding Protein, Domain 3"/>
    <property type="match status" value="1"/>
</dbReference>
<dbReference type="InterPro" id="IPR023765">
    <property type="entry name" value="SBP_5_CS"/>
</dbReference>
<dbReference type="GO" id="GO:0015833">
    <property type="term" value="P:peptide transport"/>
    <property type="evidence" value="ECO:0007669"/>
    <property type="project" value="TreeGrafter"/>
</dbReference>
<dbReference type="PROSITE" id="PS01040">
    <property type="entry name" value="SBP_BACTERIAL_5"/>
    <property type="match status" value="1"/>
</dbReference>
<dbReference type="PIRSF" id="PIRSF002741">
    <property type="entry name" value="MppA"/>
    <property type="match status" value="1"/>
</dbReference>
<feature type="signal peptide" evidence="4">
    <location>
        <begin position="1"/>
        <end position="27"/>
    </location>
</feature>
<sequence>MEVGHIVIRRKQALAITAVIAALSLTAACGGNGDDDKDGGKGGTASGAGFDAATKGFVNVSDKKGGELKLWSPQDVDYLDPARAYYGFVWNMQRLYVRQLLAYDAKPGKDGTKLVPDLAEALPEISNEGKTYTFKLKDGVKFEDGSPITSKDIKYGIERTFAQDVLSGGPTYLMDLLDQGQKYPGPYKDTDPNKMGLKSVQTPDDKTIVFNLASANSDFSYLMAMPTSSPVPAGKDTGATYTNKPVSTGPYKVEGFTANKGATFVRNEHWDPKTDTIRKGLPDKVTFTVTTNAEDMDQRLLNGDIDLAVDGTGLLQAAKNKVLKDDNLKKNADNPFTGYIRYMVFPQTVAPFDNIECRKAVIYAADPKSLQTARGGPTSGDLGANMLPPGIPGSDKAYDPYGLTAGKPQEDKAKAALQACGKPNGFETTIAVRNNRAAEIKTAESLQAALAKVGITAKIDQYDGKLTSSTIGSPENVKKKNYGIIVMGWGADYNSGAGFLQPLVDGTFIKENGNNNYSMINDPEINKLFDDAAAAKTPEEAAPFYTQINKKTMEKALYLPINFDKAFVYHNPRLTNVYFNDSMGKIDLATVGVIK</sequence>
<dbReference type="OrthoDB" id="5240629at2"/>
<feature type="chain" id="PRO_5038427369" evidence="4">
    <location>
        <begin position="28"/>
        <end position="595"/>
    </location>
</feature>
<feature type="domain" description="Solute-binding protein family 5" evidence="5">
    <location>
        <begin position="113"/>
        <end position="507"/>
    </location>
</feature>
<evidence type="ECO:0000256" key="1">
    <source>
        <dbReference type="ARBA" id="ARBA00004193"/>
    </source>
</evidence>
<name>A0A5P2CZ01_STRVZ</name>
<accession>A0A5P2CZ01</accession>
<protein>
    <submittedName>
        <fullName evidence="6">Peptide ABC transporter substrate-binding protein</fullName>
    </submittedName>
</protein>
<dbReference type="SUPFAM" id="SSF53850">
    <property type="entry name" value="Periplasmic binding protein-like II"/>
    <property type="match status" value="1"/>
</dbReference>
<dbReference type="EMBL" id="CP029190">
    <property type="protein sequence ID" value="QES48116.1"/>
    <property type="molecule type" value="Genomic_DNA"/>
</dbReference>
<comment type="similarity">
    <text evidence="2">Belongs to the bacterial solute-binding protein 5 family.</text>
</comment>
<dbReference type="Pfam" id="PF00496">
    <property type="entry name" value="SBP_bac_5"/>
    <property type="match status" value="1"/>
</dbReference>
<dbReference type="PANTHER" id="PTHR30290:SF83">
    <property type="entry name" value="ABC TRANSPORTER SUBSTRATE-BINDING PROTEIN"/>
    <property type="match status" value="1"/>
</dbReference>
<gene>
    <name evidence="6" type="ORF">DEJ50_10120</name>
</gene>
<evidence type="ECO:0000313" key="7">
    <source>
        <dbReference type="Proteomes" id="UP000325211"/>
    </source>
</evidence>
<dbReference type="InterPro" id="IPR000914">
    <property type="entry name" value="SBP_5_dom"/>
</dbReference>
<dbReference type="GO" id="GO:1904680">
    <property type="term" value="F:peptide transmembrane transporter activity"/>
    <property type="evidence" value="ECO:0007669"/>
    <property type="project" value="TreeGrafter"/>
</dbReference>
<dbReference type="InterPro" id="IPR030678">
    <property type="entry name" value="Peptide/Ni-bd"/>
</dbReference>
<organism evidence="6 7">
    <name type="scientific">Streptomyces venezuelae</name>
    <dbReference type="NCBI Taxonomy" id="54571"/>
    <lineage>
        <taxon>Bacteria</taxon>
        <taxon>Bacillati</taxon>
        <taxon>Actinomycetota</taxon>
        <taxon>Actinomycetes</taxon>
        <taxon>Kitasatosporales</taxon>
        <taxon>Streptomycetaceae</taxon>
        <taxon>Streptomyces</taxon>
    </lineage>
</organism>
<evidence type="ECO:0000256" key="2">
    <source>
        <dbReference type="ARBA" id="ARBA00005695"/>
    </source>
</evidence>
<reference evidence="6 7" key="1">
    <citation type="submission" date="2018-05" db="EMBL/GenBank/DDBJ databases">
        <title>Streptomyces venezuelae.</title>
        <authorList>
            <person name="Kim W."/>
            <person name="Lee N."/>
            <person name="Cho B.-K."/>
        </authorList>
    </citation>
    <scope>NUCLEOTIDE SEQUENCE [LARGE SCALE GENOMIC DNA]</scope>
    <source>
        <strain evidence="6 7">ATCC 21782</strain>
    </source>
</reference>
<dbReference type="InterPro" id="IPR039424">
    <property type="entry name" value="SBP_5"/>
</dbReference>
<keyword evidence="3 4" id="KW-0732">Signal</keyword>
<evidence type="ECO:0000313" key="6">
    <source>
        <dbReference type="EMBL" id="QES48116.1"/>
    </source>
</evidence>
<evidence type="ECO:0000256" key="4">
    <source>
        <dbReference type="SAM" id="SignalP"/>
    </source>
</evidence>
<dbReference type="AlphaFoldDB" id="A0A5P2CZ01"/>
<evidence type="ECO:0000259" key="5">
    <source>
        <dbReference type="Pfam" id="PF00496"/>
    </source>
</evidence>
<dbReference type="CDD" id="cd08506">
    <property type="entry name" value="PBP2_clavulanate_OppA2"/>
    <property type="match status" value="1"/>
</dbReference>
<dbReference type="Proteomes" id="UP000325211">
    <property type="component" value="Chromosome"/>
</dbReference>
<dbReference type="Gene3D" id="3.40.190.10">
    <property type="entry name" value="Periplasmic binding protein-like II"/>
    <property type="match status" value="1"/>
</dbReference>
<dbReference type="PANTHER" id="PTHR30290">
    <property type="entry name" value="PERIPLASMIC BINDING COMPONENT OF ABC TRANSPORTER"/>
    <property type="match status" value="1"/>
</dbReference>
<proteinExistence type="inferred from homology"/>
<dbReference type="GO" id="GO:0043190">
    <property type="term" value="C:ATP-binding cassette (ABC) transporter complex"/>
    <property type="evidence" value="ECO:0007669"/>
    <property type="project" value="InterPro"/>
</dbReference>